<keyword evidence="5" id="KW-0653">Protein transport</keyword>
<keyword evidence="3" id="KW-0813">Transport</keyword>
<keyword evidence="6" id="KW-0472">Membrane</keyword>
<dbReference type="SUPFAM" id="SSF48452">
    <property type="entry name" value="TPR-like"/>
    <property type="match status" value="1"/>
</dbReference>
<evidence type="ECO:0000313" key="10">
    <source>
        <dbReference type="EMBL" id="EDV25990.1"/>
    </source>
</evidence>
<dbReference type="InterPro" id="IPR011990">
    <property type="entry name" value="TPR-like_helical_dom_sf"/>
</dbReference>
<protein>
    <recommendedName>
        <fullName evidence="7">Gamma-soluble NSF attachment protein</fullName>
    </recommendedName>
    <alternativeName>
        <fullName evidence="8">N-ethylmaleimide-sensitive factor attachment protein gamma</fullName>
    </alternativeName>
</protein>
<dbReference type="InterPro" id="IPR000744">
    <property type="entry name" value="NSF_attach"/>
</dbReference>
<evidence type="ECO:0000256" key="7">
    <source>
        <dbReference type="ARBA" id="ARBA00040047"/>
    </source>
</evidence>
<gene>
    <name evidence="10" type="ORF">TRIADDRAFT_55641</name>
</gene>
<dbReference type="GO" id="GO:0031201">
    <property type="term" value="C:SNARE complex"/>
    <property type="evidence" value="ECO:0000318"/>
    <property type="project" value="GO_Central"/>
</dbReference>
<dbReference type="OMA" id="ANRACCL"/>
<dbReference type="GO" id="GO:0005483">
    <property type="term" value="F:soluble NSF attachment protein activity"/>
    <property type="evidence" value="ECO:0000318"/>
    <property type="project" value="GO_Central"/>
</dbReference>
<dbReference type="AlphaFoldDB" id="B3RVG3"/>
<dbReference type="Proteomes" id="UP000009022">
    <property type="component" value="Unassembled WGS sequence"/>
</dbReference>
<comment type="similarity">
    <text evidence="2">Belongs to the SNAP family.</text>
</comment>
<feature type="compositionally biased region" description="Acidic residues" evidence="9">
    <location>
        <begin position="263"/>
        <end position="277"/>
    </location>
</feature>
<proteinExistence type="inferred from homology"/>
<dbReference type="eggNOG" id="KOG1585">
    <property type="taxonomic scope" value="Eukaryota"/>
</dbReference>
<dbReference type="KEGG" id="tad:TRIADDRAFT_55641"/>
<dbReference type="RefSeq" id="XP_002112023.1">
    <property type="nucleotide sequence ID" value="XM_002111987.1"/>
</dbReference>
<accession>B3RVG3</accession>
<dbReference type="GeneID" id="6752742"/>
<dbReference type="STRING" id="10228.B3RVG3"/>
<dbReference type="PANTHER" id="PTHR13768:SF2">
    <property type="entry name" value="GAMMA-SOLUBLE NSF ATTACHMENT PROTEIN"/>
    <property type="match status" value="1"/>
</dbReference>
<evidence type="ECO:0000256" key="9">
    <source>
        <dbReference type="SAM" id="MobiDB-lite"/>
    </source>
</evidence>
<dbReference type="HOGENOM" id="CLU_063974_1_0_1"/>
<dbReference type="EMBL" id="DS985244">
    <property type="protein sequence ID" value="EDV25990.1"/>
    <property type="molecule type" value="Genomic_DNA"/>
</dbReference>
<dbReference type="PhylomeDB" id="B3RVG3"/>
<organism evidence="10 11">
    <name type="scientific">Trichoplax adhaerens</name>
    <name type="common">Trichoplax reptans</name>
    <dbReference type="NCBI Taxonomy" id="10228"/>
    <lineage>
        <taxon>Eukaryota</taxon>
        <taxon>Metazoa</taxon>
        <taxon>Placozoa</taxon>
        <taxon>Uniplacotomia</taxon>
        <taxon>Trichoplacea</taxon>
        <taxon>Trichoplacidae</taxon>
        <taxon>Trichoplax</taxon>
    </lineage>
</organism>
<dbReference type="InParanoid" id="B3RVG3"/>
<dbReference type="Gene3D" id="1.25.40.10">
    <property type="entry name" value="Tetratricopeptide repeat domain"/>
    <property type="match status" value="2"/>
</dbReference>
<evidence type="ECO:0000256" key="1">
    <source>
        <dbReference type="ARBA" id="ARBA00004170"/>
    </source>
</evidence>
<dbReference type="PANTHER" id="PTHR13768">
    <property type="entry name" value="SOLUBLE NSF ATTACHMENT PROTEIN SNAP"/>
    <property type="match status" value="1"/>
</dbReference>
<evidence type="ECO:0000256" key="3">
    <source>
        <dbReference type="ARBA" id="ARBA00022448"/>
    </source>
</evidence>
<evidence type="ECO:0000256" key="8">
    <source>
        <dbReference type="ARBA" id="ARBA00042485"/>
    </source>
</evidence>
<evidence type="ECO:0000313" key="11">
    <source>
        <dbReference type="Proteomes" id="UP000009022"/>
    </source>
</evidence>
<dbReference type="FunCoup" id="B3RVG3">
    <property type="interactions" value="1797"/>
</dbReference>
<sequence>MSSRSESKIREGLQYLAAAEKCIKTSLFKWSADWEGAASDYSKAAKSYEQAALMLKELNCIDEAVDLLKQASSMLSEHGSPASAAQALNRAAKICEATKAETAIDLYLRACELHKIEEKSNEAVECVGKAARLQLKLKKYTNVLGTMQQQCELYQSMEKFPSVFRAIIAMVIVYLKLGDKVAADNCFRSATEYPGFDTSEEGALIENLLDSITEGDSETFQKCIRNPIILHNDNEIAKLARDLRPPTVVLPDSNASSTGNALEPDDNNDDDVGDALN</sequence>
<evidence type="ECO:0000256" key="5">
    <source>
        <dbReference type="ARBA" id="ARBA00022927"/>
    </source>
</evidence>
<dbReference type="CTD" id="6752742"/>
<dbReference type="Pfam" id="PF14938">
    <property type="entry name" value="SNAP"/>
    <property type="match status" value="1"/>
</dbReference>
<reference evidence="10 11" key="1">
    <citation type="journal article" date="2008" name="Nature">
        <title>The Trichoplax genome and the nature of placozoans.</title>
        <authorList>
            <person name="Srivastava M."/>
            <person name="Begovic E."/>
            <person name="Chapman J."/>
            <person name="Putnam N.H."/>
            <person name="Hellsten U."/>
            <person name="Kawashima T."/>
            <person name="Kuo A."/>
            <person name="Mitros T."/>
            <person name="Salamov A."/>
            <person name="Carpenter M.L."/>
            <person name="Signorovitch A.Y."/>
            <person name="Moreno M.A."/>
            <person name="Kamm K."/>
            <person name="Grimwood J."/>
            <person name="Schmutz J."/>
            <person name="Shapiro H."/>
            <person name="Grigoriev I.V."/>
            <person name="Buss L.W."/>
            <person name="Schierwater B."/>
            <person name="Dellaporta S.L."/>
            <person name="Rokhsar D.S."/>
        </authorList>
    </citation>
    <scope>NUCLEOTIDE SEQUENCE [LARGE SCALE GENOMIC DNA]</scope>
    <source>
        <strain evidence="10 11">Grell-BS-1999</strain>
    </source>
</reference>
<dbReference type="GO" id="GO:0019905">
    <property type="term" value="F:syntaxin binding"/>
    <property type="evidence" value="ECO:0000318"/>
    <property type="project" value="GO_Central"/>
</dbReference>
<feature type="region of interest" description="Disordered" evidence="9">
    <location>
        <begin position="248"/>
        <end position="277"/>
    </location>
</feature>
<keyword evidence="11" id="KW-1185">Reference proteome</keyword>
<comment type="subcellular location">
    <subcellularLocation>
        <location evidence="1">Membrane</location>
        <topology evidence="1">Peripheral membrane protein</topology>
    </subcellularLocation>
</comment>
<evidence type="ECO:0000256" key="4">
    <source>
        <dbReference type="ARBA" id="ARBA00022892"/>
    </source>
</evidence>
<dbReference type="GO" id="GO:0016192">
    <property type="term" value="P:vesicle-mediated transport"/>
    <property type="evidence" value="ECO:0007669"/>
    <property type="project" value="UniProtKB-KW"/>
</dbReference>
<dbReference type="GO" id="GO:0006886">
    <property type="term" value="P:intracellular protein transport"/>
    <property type="evidence" value="ECO:0000318"/>
    <property type="project" value="GO_Central"/>
</dbReference>
<keyword evidence="4" id="KW-0931">ER-Golgi transport</keyword>
<evidence type="ECO:0000256" key="6">
    <source>
        <dbReference type="ARBA" id="ARBA00023136"/>
    </source>
</evidence>
<dbReference type="OrthoDB" id="26569at2759"/>
<evidence type="ECO:0000256" key="2">
    <source>
        <dbReference type="ARBA" id="ARBA00010050"/>
    </source>
</evidence>
<name>B3RVG3_TRIAD</name>